<evidence type="ECO:0000313" key="1">
    <source>
        <dbReference type="EMBL" id="BDD08203.1"/>
    </source>
</evidence>
<dbReference type="AlphaFoldDB" id="A0AAU9CEF2"/>
<accession>A0AAU9CEF2</accession>
<dbReference type="KEGG" id="fax:FUAX_06350"/>
<sequence>MQNDMKLILVTNAPQKSGAFLFFGEGFYKSP</sequence>
<reference evidence="1 2" key="1">
    <citation type="submission" date="2021-12" db="EMBL/GenBank/DDBJ databases">
        <title>Genome sequencing of bacteria with rrn-lacking chromosome and rrn-plasmid.</title>
        <authorList>
            <person name="Anda M."/>
            <person name="Iwasaki W."/>
        </authorList>
    </citation>
    <scope>NUCLEOTIDE SEQUENCE [LARGE SCALE GENOMIC DNA]</scope>
    <source>
        <strain evidence="1 2">DSM 100852</strain>
    </source>
</reference>
<gene>
    <name evidence="1" type="ORF">FUAX_06350</name>
</gene>
<protein>
    <submittedName>
        <fullName evidence="1">Uncharacterized protein</fullName>
    </submittedName>
</protein>
<dbReference type="EMBL" id="AP025314">
    <property type="protein sequence ID" value="BDD08203.1"/>
    <property type="molecule type" value="Genomic_DNA"/>
</dbReference>
<evidence type="ECO:0000313" key="2">
    <source>
        <dbReference type="Proteomes" id="UP001348817"/>
    </source>
</evidence>
<keyword evidence="2" id="KW-1185">Reference proteome</keyword>
<name>A0AAU9CEF2_9BACT</name>
<proteinExistence type="predicted"/>
<dbReference type="Proteomes" id="UP001348817">
    <property type="component" value="Chromosome"/>
</dbReference>
<organism evidence="1 2">
    <name type="scientific">Fulvitalea axinellae</name>
    <dbReference type="NCBI Taxonomy" id="1182444"/>
    <lineage>
        <taxon>Bacteria</taxon>
        <taxon>Pseudomonadati</taxon>
        <taxon>Bacteroidota</taxon>
        <taxon>Cytophagia</taxon>
        <taxon>Cytophagales</taxon>
        <taxon>Persicobacteraceae</taxon>
        <taxon>Fulvitalea</taxon>
    </lineage>
</organism>